<comment type="caution">
    <text evidence="2">The sequence shown here is derived from an EMBL/GenBank/DDBJ whole genome shotgun (WGS) entry which is preliminary data.</text>
</comment>
<dbReference type="Proteomes" id="UP000545332">
    <property type="component" value="Unassembled WGS sequence"/>
</dbReference>
<dbReference type="InterPro" id="IPR011626">
    <property type="entry name" value="Alpha-macroglobulin_TED"/>
</dbReference>
<dbReference type="AlphaFoldDB" id="A0A7K4L0K4"/>
<dbReference type="Pfam" id="PF07678">
    <property type="entry name" value="TED_complement"/>
    <property type="match status" value="1"/>
</dbReference>
<dbReference type="SUPFAM" id="SSF48239">
    <property type="entry name" value="Terpenoid cyclases/Protein prenyltransferases"/>
    <property type="match status" value="1"/>
</dbReference>
<dbReference type="Gene3D" id="1.50.10.20">
    <property type="match status" value="1"/>
</dbReference>
<protein>
    <submittedName>
        <fullName evidence="2">CO3 protein</fullName>
    </submittedName>
</protein>
<feature type="non-terminal residue" evidence="2">
    <location>
        <position position="163"/>
    </location>
</feature>
<sequence length="163" mass="18195">SPGYAQQLAFRKDDNSFAAFKNRPSSTWLTAYVAKVFAMARNLVNIDSEVVCGAIKWLILEKQKPDGIFQEDAPVIHKEMVGGYQGAEPEVSLTAFVLIALQEARELCKDRVNSLDRSIEKASEYLSRRYQSLARPYTVALTSYALALTGKLNSEKVLMKVSK</sequence>
<evidence type="ECO:0000313" key="3">
    <source>
        <dbReference type="Proteomes" id="UP000545332"/>
    </source>
</evidence>
<proteinExistence type="predicted"/>
<dbReference type="InterPro" id="IPR008930">
    <property type="entry name" value="Terpenoid_cyclase/PrenylTrfase"/>
</dbReference>
<dbReference type="PANTHER" id="PTHR11412">
    <property type="entry name" value="MACROGLOBULIN / COMPLEMENT"/>
    <property type="match status" value="1"/>
</dbReference>
<dbReference type="PANTHER" id="PTHR11412:SF81">
    <property type="entry name" value="COMPLEMENT C3"/>
    <property type="match status" value="1"/>
</dbReference>
<organism evidence="2 3">
    <name type="scientific">Crypturellus soui</name>
    <dbReference type="NCBI Taxonomy" id="458187"/>
    <lineage>
        <taxon>Eukaryota</taxon>
        <taxon>Metazoa</taxon>
        <taxon>Chordata</taxon>
        <taxon>Craniata</taxon>
        <taxon>Vertebrata</taxon>
        <taxon>Euteleostomi</taxon>
        <taxon>Archelosauria</taxon>
        <taxon>Archosauria</taxon>
        <taxon>Dinosauria</taxon>
        <taxon>Saurischia</taxon>
        <taxon>Theropoda</taxon>
        <taxon>Coelurosauria</taxon>
        <taxon>Aves</taxon>
        <taxon>Palaeognathae</taxon>
        <taxon>Tinamiformes</taxon>
        <taxon>Tinamidae</taxon>
        <taxon>Crypturellus</taxon>
    </lineage>
</organism>
<accession>A0A7K4L0K4</accession>
<dbReference type="GO" id="GO:0005615">
    <property type="term" value="C:extracellular space"/>
    <property type="evidence" value="ECO:0007669"/>
    <property type="project" value="InterPro"/>
</dbReference>
<feature type="domain" description="Alpha-macroglobulin-like TED" evidence="1">
    <location>
        <begin position="2"/>
        <end position="154"/>
    </location>
</feature>
<evidence type="ECO:0000259" key="1">
    <source>
        <dbReference type="Pfam" id="PF07678"/>
    </source>
</evidence>
<reference evidence="2 3" key="1">
    <citation type="submission" date="2019-09" db="EMBL/GenBank/DDBJ databases">
        <title>Bird 10,000 Genomes (B10K) Project - Family phase.</title>
        <authorList>
            <person name="Zhang G."/>
        </authorList>
    </citation>
    <scope>NUCLEOTIDE SEQUENCE [LARGE SCALE GENOMIC DNA]</scope>
    <source>
        <strain evidence="2">B10K-MSB-42743</strain>
        <tissue evidence="2">Heart</tissue>
    </source>
</reference>
<dbReference type="EMBL" id="VWPX01068173">
    <property type="protein sequence ID" value="NWI21879.1"/>
    <property type="molecule type" value="Genomic_DNA"/>
</dbReference>
<keyword evidence="3" id="KW-1185">Reference proteome</keyword>
<name>A0A7K4L0K4_9AVES</name>
<gene>
    <name evidence="2" type="primary">C3_1</name>
    <name evidence="2" type="ORF">CRYSOU_R01416</name>
</gene>
<feature type="non-terminal residue" evidence="2">
    <location>
        <position position="1"/>
    </location>
</feature>
<dbReference type="InterPro" id="IPR050473">
    <property type="entry name" value="A2M/Complement_sys"/>
</dbReference>
<evidence type="ECO:0000313" key="2">
    <source>
        <dbReference type="EMBL" id="NWI21879.1"/>
    </source>
</evidence>
<dbReference type="OrthoDB" id="6359008at2759"/>